<dbReference type="Gene3D" id="1.10.357.10">
    <property type="entry name" value="Tetracycline Repressor, domain 2"/>
    <property type="match status" value="1"/>
</dbReference>
<reference evidence="1 2" key="1">
    <citation type="submission" date="2019-06" db="EMBL/GenBank/DDBJ databases">
        <title>Whole genome shotgun sequence of Pseudonocardia saturnea NBRC 14499.</title>
        <authorList>
            <person name="Hosoyama A."/>
            <person name="Uohara A."/>
            <person name="Ohji S."/>
            <person name="Ichikawa N."/>
        </authorList>
    </citation>
    <scope>NUCLEOTIDE SEQUENCE [LARGE SCALE GENOMIC DNA]</scope>
    <source>
        <strain evidence="1 2">NBRC 14499</strain>
    </source>
</reference>
<comment type="caution">
    <text evidence="1">The sequence shown here is derived from an EMBL/GenBank/DDBJ whole genome shotgun (WGS) entry which is preliminary data.</text>
</comment>
<evidence type="ECO:0000313" key="1">
    <source>
        <dbReference type="EMBL" id="GEC24940.1"/>
    </source>
</evidence>
<dbReference type="EMBL" id="BJNH01000019">
    <property type="protein sequence ID" value="GEC24940.1"/>
    <property type="molecule type" value="Genomic_DNA"/>
</dbReference>
<name>A0ABQ0RW98_9PSEU</name>
<proteinExistence type="predicted"/>
<organism evidence="1 2">
    <name type="scientific">Pseudonocardia saturnea</name>
    <dbReference type="NCBI Taxonomy" id="33909"/>
    <lineage>
        <taxon>Bacteria</taxon>
        <taxon>Bacillati</taxon>
        <taxon>Actinomycetota</taxon>
        <taxon>Actinomycetes</taxon>
        <taxon>Pseudonocardiales</taxon>
        <taxon>Pseudonocardiaceae</taxon>
        <taxon>Pseudonocardia</taxon>
    </lineage>
</organism>
<protein>
    <recommendedName>
        <fullName evidence="3">Tetracyclin repressor-like C-terminal domain-containing protein</fullName>
    </recommendedName>
</protein>
<keyword evidence="2" id="KW-1185">Reference proteome</keyword>
<evidence type="ECO:0008006" key="3">
    <source>
        <dbReference type="Google" id="ProtNLM"/>
    </source>
</evidence>
<dbReference type="Proteomes" id="UP000320693">
    <property type="component" value="Unassembled WGS sequence"/>
</dbReference>
<accession>A0ABQ0RW98</accession>
<gene>
    <name evidence="1" type="ORF">PSA01_19690</name>
</gene>
<evidence type="ECO:0000313" key="2">
    <source>
        <dbReference type="Proteomes" id="UP000320693"/>
    </source>
</evidence>
<sequence length="109" mass="11520">MLGRVYEHERRMAAVAVTVLADEKLHARFREILSRVPGGPEDFTRAVASALRSYADAGVVGSTLDPDAAAAFVQGRCFHHAVLDRLHGPGDAPGAPAAVVDELLAFLTG</sequence>
<dbReference type="RefSeq" id="WP_166665825.1">
    <property type="nucleotide sequence ID" value="NZ_BJNH01000019.1"/>
</dbReference>